<organism evidence="1 2">
    <name type="scientific">Tenacibaculum holothuriorum</name>
    <dbReference type="NCBI Taxonomy" id="1635173"/>
    <lineage>
        <taxon>Bacteria</taxon>
        <taxon>Pseudomonadati</taxon>
        <taxon>Bacteroidota</taxon>
        <taxon>Flavobacteriia</taxon>
        <taxon>Flavobacteriales</taxon>
        <taxon>Flavobacteriaceae</taxon>
        <taxon>Tenacibaculum</taxon>
    </lineage>
</organism>
<reference evidence="1 2" key="1">
    <citation type="submission" date="2015-03" db="EMBL/GenBank/DDBJ databases">
        <title>Genome sequence of Tenacibaculum sp. S2-2, isolated from intestinal microbiota of sea cucumber, Apostichopus japonicas.</title>
        <authorList>
            <person name="Shao Z."/>
            <person name="Wang L."/>
            <person name="Li X."/>
        </authorList>
    </citation>
    <scope>NUCLEOTIDE SEQUENCE [LARGE SCALE GENOMIC DNA]</scope>
    <source>
        <strain evidence="1 2">S2-2</strain>
    </source>
</reference>
<proteinExistence type="predicted"/>
<name>A0A1Y2PF08_9FLAO</name>
<evidence type="ECO:0000313" key="2">
    <source>
        <dbReference type="Proteomes" id="UP000194221"/>
    </source>
</evidence>
<dbReference type="Proteomes" id="UP000194221">
    <property type="component" value="Unassembled WGS sequence"/>
</dbReference>
<comment type="caution">
    <text evidence="1">The sequence shown here is derived from an EMBL/GenBank/DDBJ whole genome shotgun (WGS) entry which is preliminary data.</text>
</comment>
<accession>A0A1Y2PF08</accession>
<keyword evidence="2" id="KW-1185">Reference proteome</keyword>
<dbReference type="STRING" id="1635173.WH52_05890"/>
<gene>
    <name evidence="1" type="ORF">WH52_05890</name>
</gene>
<sequence>MKTDSSDKKEKRVDSHYNLSDIEFDKQFSNCVLDPKLFSHEAHLRLGWLNIKNYGLEKGEERIQQQLLNYVEHVGAQDKYNTTVTIVAMRAINHFMKQSKTKSFKDFIAENVRLKTNFKELIAKHYSYDIFITDIGKDKFIEPDVLPFSI</sequence>
<dbReference type="OrthoDB" id="282517at2"/>
<protein>
    <submittedName>
        <fullName evidence="1">Uncharacterized protein</fullName>
    </submittedName>
</protein>
<dbReference type="EMBL" id="LAPZ01000003">
    <property type="protein sequence ID" value="OSY88299.1"/>
    <property type="molecule type" value="Genomic_DNA"/>
</dbReference>
<evidence type="ECO:0000313" key="1">
    <source>
        <dbReference type="EMBL" id="OSY88299.1"/>
    </source>
</evidence>
<dbReference type="RefSeq" id="WP_086030020.1">
    <property type="nucleotide sequence ID" value="NZ_LAPZ01000003.1"/>
</dbReference>
<dbReference type="AlphaFoldDB" id="A0A1Y2PF08"/>
<dbReference type="InParanoid" id="A0A1Y2PF08"/>